<evidence type="ECO:0000313" key="2">
    <source>
        <dbReference type="Proteomes" id="UP000694240"/>
    </source>
</evidence>
<gene>
    <name evidence="1" type="ORF">ISN45_Aa07g029440</name>
</gene>
<organism evidence="1 2">
    <name type="scientific">Arabidopsis thaliana x Arabidopsis arenosa</name>
    <dbReference type="NCBI Taxonomy" id="1240361"/>
    <lineage>
        <taxon>Eukaryota</taxon>
        <taxon>Viridiplantae</taxon>
        <taxon>Streptophyta</taxon>
        <taxon>Embryophyta</taxon>
        <taxon>Tracheophyta</taxon>
        <taxon>Spermatophyta</taxon>
        <taxon>Magnoliopsida</taxon>
        <taxon>eudicotyledons</taxon>
        <taxon>Gunneridae</taxon>
        <taxon>Pentapetalae</taxon>
        <taxon>rosids</taxon>
        <taxon>malvids</taxon>
        <taxon>Brassicales</taxon>
        <taxon>Brassicaceae</taxon>
        <taxon>Camelineae</taxon>
        <taxon>Arabidopsis</taxon>
    </lineage>
</organism>
<proteinExistence type="predicted"/>
<dbReference type="GO" id="GO:0042138">
    <property type="term" value="P:meiotic DNA double-strand break formation"/>
    <property type="evidence" value="ECO:0007669"/>
    <property type="project" value="InterPro"/>
</dbReference>
<protein>
    <submittedName>
        <fullName evidence="1">Armadillo-type fold</fullName>
    </submittedName>
</protein>
<dbReference type="PANTHER" id="PTHR36379">
    <property type="entry name" value="PROTEIN PRD1"/>
    <property type="match status" value="1"/>
</dbReference>
<comment type="caution">
    <text evidence="1">The sequence shown here is derived from an EMBL/GenBank/DDBJ whole genome shotgun (WGS) entry which is preliminary data.</text>
</comment>
<evidence type="ECO:0000313" key="1">
    <source>
        <dbReference type="EMBL" id="KAG7543011.1"/>
    </source>
</evidence>
<sequence>MFFLDSQQQDSDHLLHESMADPNHQSLAPPCANGHRSTISLRADQGGTFCFICFSNLVSDQRVPTVHVSYALHQLSIALSEPIFLRTLLSSHIHFLVSPLVHALSSIDDAPIAIQIMDMISLLCSAEDSSIGEDFVERISDQLSSGALGWSRRQLHMLHCFGVLMNCENIDVNTHIRDKEALVCQLVEGLQLPSEEIRGEILFVLYKFSALQFTEQNVDGIEVLSSLCPKLLCLSLEALAKTQRDDVRLNCVALLTILAQQGLLANSHTNSASSMSLDEVDDDPMQTAENVVARPCLNVLFAEAIKGPLLSTDSEVQIRTLDLIFHYVSQESTPSKQIQVMVEENVADYIFEILRLSESKDQVINSCLRVLDLFSLAEHSFRKRLVIGFPSVIRVLHYVGEVPCHPFQIQTLKLILSCISDFPGIASSSQVQEIALVLKRMLERYNSQEMGLFPDAFAIICSVFVSLMKTPSFAETADVLTSLQESLKHAILASLSLPEKDSTQILHAVYLLNEVYEYCTAPTSINKTSCIELRHCVIDMCASHLLPWFLADVNEVNEEATLGIMETFHSILLQNSDIQAKEFAEMLVSADWFSFSFGCLGNFCTANMKQRIYLMLSSLVDVLLEQKTGSHIRDALHCLPSDPQDLLFLLRQDSSNNQELASCQSAALLIFHTSWIYNDRLADDKLVLASLEQYIILNRTSLICAISESPAMLNLVNLYGLCRSLQNERYQISYSLEAERILFHLLNEYEWDLGSSSIHLESLKWLFQQESINQSLTYQIQKISRNNLIGNEVHNVYGDGRQRSLTYWFAKLISEGDNYAATLLVNLLTQLAEKEEQENDVISILNLMTTTVSIFPTASNHLSMNGIGNVVHRLVSGINNSSLRTSFKTLLLLVFNILASVQPRVLMIDESWDDVWIKLLNFLSLRDTAIKQNQEDVMVIGILSLVLYHSSDGALVEASRSIVLNSYLVSAINTVVDVACSKGPALTQYQNETDIGEALAFTLSLYFFSLRSLQIVLAGAVDWQNFFGTSTSLETLPIVCIHCHNLCRLMHFGAPQIKLIASYCLLELFTGLSEQIDIKKEQLRCSSSYLKSMKAVLGGLVFCDDIRVATNSALCLSMILGWEDMEGRTEMLKTSSWYRFIAEEMSVSLAMPCSASSAYVNHHKPAVYLTVAMLRLKNKPVWLRTVFDESCISSMIQNLNGINISREIVILFRELMQAELLNSQQVSKLNRAFQECKKQMHRNGTRDEIVEEQVQRKISSIHDHSEFCNYLVHLMVSNSFGHTSGSETYTQKKKQILDEMEQFSELLSTRGNGVTDTRPCKVYTRRNNTNANRENRVEEQT</sequence>
<name>A0A8T1Y9Q2_9BRAS</name>
<accession>A0A8T1Y9Q2</accession>
<dbReference type="Proteomes" id="UP000694240">
    <property type="component" value="Chromosome 12"/>
</dbReference>
<keyword evidence="2" id="KW-1185">Reference proteome</keyword>
<reference evidence="1 2" key="1">
    <citation type="submission" date="2020-12" db="EMBL/GenBank/DDBJ databases">
        <title>Concerted genomic and epigenomic changes stabilize Arabidopsis allopolyploids.</title>
        <authorList>
            <person name="Chen Z."/>
        </authorList>
    </citation>
    <scope>NUCLEOTIDE SEQUENCE [LARGE SCALE GENOMIC DNA]</scope>
    <source>
        <strain evidence="1">Allo738</strain>
        <tissue evidence="1">Leaf</tissue>
    </source>
</reference>
<dbReference type="EMBL" id="JAEFBK010000012">
    <property type="protein sequence ID" value="KAG7543011.1"/>
    <property type="molecule type" value="Genomic_DNA"/>
</dbReference>
<dbReference type="PANTHER" id="PTHR36379:SF1">
    <property type="entry name" value="PUTATIVE RECOMBINATION INITIATION DEFECT 1-RELATED"/>
    <property type="match status" value="1"/>
</dbReference>
<dbReference type="InterPro" id="IPR044968">
    <property type="entry name" value="PRD1"/>
</dbReference>